<feature type="transmembrane region" description="Helical" evidence="3">
    <location>
        <begin position="61"/>
        <end position="90"/>
    </location>
</feature>
<dbReference type="GO" id="GO:0016887">
    <property type="term" value="F:ATP hydrolysis activity"/>
    <property type="evidence" value="ECO:0007669"/>
    <property type="project" value="InterPro"/>
</dbReference>
<dbReference type="PROSITE" id="PS00211">
    <property type="entry name" value="ABC_TRANSPORTER_1"/>
    <property type="match status" value="1"/>
</dbReference>
<evidence type="ECO:0000259" key="4">
    <source>
        <dbReference type="PROSITE" id="PS50893"/>
    </source>
</evidence>
<dbReference type="InterPro" id="IPR027417">
    <property type="entry name" value="P-loop_NTPase"/>
</dbReference>
<keyword evidence="6" id="KW-1185">Reference proteome</keyword>
<evidence type="ECO:0000313" key="6">
    <source>
        <dbReference type="Proteomes" id="UP000291236"/>
    </source>
</evidence>
<dbReference type="PANTHER" id="PTHR24221">
    <property type="entry name" value="ATP-BINDING CASSETTE SUB-FAMILY B"/>
    <property type="match status" value="1"/>
</dbReference>
<dbReference type="InterPro" id="IPR003593">
    <property type="entry name" value="AAA+_ATPase"/>
</dbReference>
<dbReference type="GO" id="GO:0042626">
    <property type="term" value="F:ATPase-coupled transmembrane transporter activity"/>
    <property type="evidence" value="ECO:0007669"/>
    <property type="project" value="TreeGrafter"/>
</dbReference>
<accession>A0A4P2VQ61</accession>
<dbReference type="GO" id="GO:0005524">
    <property type="term" value="F:ATP binding"/>
    <property type="evidence" value="ECO:0007669"/>
    <property type="project" value="UniProtKB-KW"/>
</dbReference>
<keyword evidence="3" id="KW-0812">Transmembrane</keyword>
<dbReference type="SUPFAM" id="SSF52540">
    <property type="entry name" value="P-loop containing nucleoside triphosphate hydrolases"/>
    <property type="match status" value="1"/>
</dbReference>
<feature type="transmembrane region" description="Helical" evidence="3">
    <location>
        <begin position="31"/>
        <end position="55"/>
    </location>
</feature>
<gene>
    <name evidence="5" type="ORF">JCM31447_25560</name>
</gene>
<evidence type="ECO:0000313" key="5">
    <source>
        <dbReference type="EMBL" id="BBH54099.1"/>
    </source>
</evidence>
<keyword evidence="1" id="KW-0547">Nucleotide-binding</keyword>
<organism evidence="5 6">
    <name type="scientific">Fluviispira sanaruensis</name>
    <dbReference type="NCBI Taxonomy" id="2493639"/>
    <lineage>
        <taxon>Bacteria</taxon>
        <taxon>Pseudomonadati</taxon>
        <taxon>Bdellovibrionota</taxon>
        <taxon>Oligoflexia</taxon>
        <taxon>Silvanigrellales</taxon>
        <taxon>Silvanigrellaceae</taxon>
        <taxon>Fluviispira</taxon>
    </lineage>
</organism>
<dbReference type="Proteomes" id="UP000291236">
    <property type="component" value="Chromosome"/>
</dbReference>
<evidence type="ECO:0000256" key="3">
    <source>
        <dbReference type="SAM" id="Phobius"/>
    </source>
</evidence>
<dbReference type="InterPro" id="IPR003439">
    <property type="entry name" value="ABC_transporter-like_ATP-bd"/>
</dbReference>
<evidence type="ECO:0000256" key="1">
    <source>
        <dbReference type="ARBA" id="ARBA00022741"/>
    </source>
</evidence>
<dbReference type="InterPro" id="IPR039421">
    <property type="entry name" value="Type_1_exporter"/>
</dbReference>
<dbReference type="PROSITE" id="PS50893">
    <property type="entry name" value="ABC_TRANSPORTER_2"/>
    <property type="match status" value="1"/>
</dbReference>
<dbReference type="Pfam" id="PF00005">
    <property type="entry name" value="ABC_tran"/>
    <property type="match status" value="1"/>
</dbReference>
<dbReference type="InterPro" id="IPR017871">
    <property type="entry name" value="ABC_transporter-like_CS"/>
</dbReference>
<dbReference type="KEGG" id="sbf:JCM31447_25560"/>
<name>A0A4P2VQ61_FLUSA</name>
<protein>
    <recommendedName>
        <fullName evidence="4">ABC transporter domain-containing protein</fullName>
    </recommendedName>
</protein>
<reference evidence="5 6" key="1">
    <citation type="submission" date="2018-12" db="EMBL/GenBank/DDBJ databases">
        <title>Rubrispira sanarue gen. nov., sp., nov., a member of the order Silvanigrellales, isolated from a brackish lake in Hamamatsu Japan.</title>
        <authorList>
            <person name="Maejima Y."/>
            <person name="Iino T."/>
            <person name="Muraguchi Y."/>
            <person name="Fukuda K."/>
            <person name="Nojiri H."/>
            <person name="Ohkuma M."/>
            <person name="Moriuchi R."/>
            <person name="Dohra H."/>
            <person name="Kimbara K."/>
            <person name="Shintani M."/>
        </authorList>
    </citation>
    <scope>NUCLEOTIDE SEQUENCE [LARGE SCALE GENOMIC DNA]</scope>
    <source>
        <strain evidence="5 6">RF1110005</strain>
    </source>
</reference>
<sequence length="365" mass="41075">MRTQLKEQKDLVESAINYSSFSIRTNFLNNLAVTLSPFLGIILLIIIICMSQIFWQTPGLVLLSFLYLLIRFIQNLSSLVGLFGILNIYYPQFKATMKYFHDYPQNEKEEALKFSNNIKFYGESSRYNLIRTSNNNQLTPKLNKEKVETKQQSIPPSILFNEVSFCYSPSQKNVIQNLNFFVKPGSQIGIIGPSGAGKSTILMLLLNILIPQKGEIKIDQAPVQDFFKNSDNMIGYVGPEPFLIKGTLRENVIYGIQRDVIDEEILESCEKANLKELVLEKGFDYEISEDHAGLSAGQKQRLCLARALLNNPKLLVLDEATANLDDASESSIAESIHNFKGICTVVIVSHRPGILKGVDNIIKLV</sequence>
<dbReference type="AlphaFoldDB" id="A0A4P2VQ61"/>
<feature type="domain" description="ABC transporter" evidence="4">
    <location>
        <begin position="158"/>
        <end position="365"/>
    </location>
</feature>
<evidence type="ECO:0000256" key="2">
    <source>
        <dbReference type="ARBA" id="ARBA00022840"/>
    </source>
</evidence>
<dbReference type="SMART" id="SM00382">
    <property type="entry name" value="AAA"/>
    <property type="match status" value="1"/>
</dbReference>
<dbReference type="PANTHER" id="PTHR24221:SF654">
    <property type="entry name" value="ATP-BINDING CASSETTE SUB-FAMILY B MEMBER 6"/>
    <property type="match status" value="1"/>
</dbReference>
<keyword evidence="2" id="KW-0067">ATP-binding</keyword>
<keyword evidence="3" id="KW-1133">Transmembrane helix</keyword>
<dbReference type="EMBL" id="AP019368">
    <property type="protein sequence ID" value="BBH54099.1"/>
    <property type="molecule type" value="Genomic_DNA"/>
</dbReference>
<proteinExistence type="predicted"/>
<dbReference type="Gene3D" id="3.40.50.300">
    <property type="entry name" value="P-loop containing nucleotide triphosphate hydrolases"/>
    <property type="match status" value="1"/>
</dbReference>
<keyword evidence="3" id="KW-0472">Membrane</keyword>